<dbReference type="AlphaFoldDB" id="A0AAV0UA06"/>
<comment type="caution">
    <text evidence="1">The sequence shown here is derived from an EMBL/GenBank/DDBJ whole genome shotgun (WGS) entry which is preliminary data.</text>
</comment>
<evidence type="ECO:0000313" key="2">
    <source>
        <dbReference type="Proteomes" id="UP001162031"/>
    </source>
</evidence>
<organism evidence="1 2">
    <name type="scientific">Hyaloperonospora brassicae</name>
    <name type="common">Brassica downy mildew</name>
    <name type="synonym">Peronospora brassicae</name>
    <dbReference type="NCBI Taxonomy" id="162125"/>
    <lineage>
        <taxon>Eukaryota</taxon>
        <taxon>Sar</taxon>
        <taxon>Stramenopiles</taxon>
        <taxon>Oomycota</taxon>
        <taxon>Peronosporomycetes</taxon>
        <taxon>Peronosporales</taxon>
        <taxon>Peronosporaceae</taxon>
        <taxon>Hyaloperonospora</taxon>
    </lineage>
</organism>
<reference evidence="1" key="1">
    <citation type="submission" date="2022-12" db="EMBL/GenBank/DDBJ databases">
        <authorList>
            <person name="Webb A."/>
        </authorList>
    </citation>
    <scope>NUCLEOTIDE SEQUENCE</scope>
    <source>
        <strain evidence="1">Hp1</strain>
    </source>
</reference>
<gene>
    <name evidence="1" type="ORF">HBR001_LOCUS5534</name>
</gene>
<proteinExistence type="predicted"/>
<dbReference type="EMBL" id="CANTFL010001158">
    <property type="protein sequence ID" value="CAI5732484.1"/>
    <property type="molecule type" value="Genomic_DNA"/>
</dbReference>
<protein>
    <submittedName>
        <fullName evidence="1">Uncharacterized protein</fullName>
    </submittedName>
</protein>
<keyword evidence="2" id="KW-1185">Reference proteome</keyword>
<sequence length="151" mass="15773">MGNHTRGNQSSSNERIQSSVVTNLGGINIGNTITIINIGTGWPQAGESEPAGKTPIMNTPTLNDTGRSAITSAAARAFCDSVGCTPSQEAQTNETLTGSSPFPVTPSVTAVHAARSYEVGHHVPSNHSSKVAMGSVQWLLLVAVLVELRHR</sequence>
<name>A0AAV0UA06_HYABA</name>
<evidence type="ECO:0000313" key="1">
    <source>
        <dbReference type="EMBL" id="CAI5732484.1"/>
    </source>
</evidence>
<dbReference type="Proteomes" id="UP001162031">
    <property type="component" value="Unassembled WGS sequence"/>
</dbReference>
<accession>A0AAV0UA06</accession>